<feature type="transmembrane region" description="Helical" evidence="6">
    <location>
        <begin position="158"/>
        <end position="179"/>
    </location>
</feature>
<evidence type="ECO:0000256" key="4">
    <source>
        <dbReference type="ARBA" id="ARBA00022989"/>
    </source>
</evidence>
<evidence type="ECO:0000313" key="7">
    <source>
        <dbReference type="EMBL" id="OAD46612.1"/>
    </source>
</evidence>
<dbReference type="RefSeq" id="WP_068447353.1">
    <property type="nucleotide sequence ID" value="NZ_CP150660.1"/>
</dbReference>
<keyword evidence="3 6" id="KW-0812">Transmembrane</keyword>
<feature type="transmembrane region" description="Helical" evidence="6">
    <location>
        <begin position="369"/>
        <end position="396"/>
    </location>
</feature>
<proteinExistence type="inferred from homology"/>
<evidence type="ECO:0000256" key="1">
    <source>
        <dbReference type="ARBA" id="ARBA00004429"/>
    </source>
</evidence>
<keyword evidence="6" id="KW-0406">Ion transport</keyword>
<dbReference type="NCBIfam" id="TIGR00773">
    <property type="entry name" value="NhaA"/>
    <property type="match status" value="1"/>
</dbReference>
<feature type="transmembrane region" description="Helical" evidence="6">
    <location>
        <begin position="103"/>
        <end position="121"/>
    </location>
</feature>
<feature type="transmembrane region" description="Helical" evidence="6">
    <location>
        <begin position="64"/>
        <end position="82"/>
    </location>
</feature>
<feature type="transmembrane region" description="Helical" evidence="6">
    <location>
        <begin position="306"/>
        <end position="324"/>
    </location>
</feature>
<comment type="function">
    <text evidence="6">Na(+)/H(+) antiporter that extrudes sodium in exchange for external protons.</text>
</comment>
<dbReference type="Gene3D" id="1.20.1530.10">
    <property type="entry name" value="Na+/H+ antiporter like domain"/>
    <property type="match status" value="1"/>
</dbReference>
<evidence type="ECO:0000256" key="3">
    <source>
        <dbReference type="ARBA" id="ARBA00022692"/>
    </source>
</evidence>
<dbReference type="PANTHER" id="PTHR30341">
    <property type="entry name" value="SODIUM ION/PROTON ANTIPORTER NHAA-RELATED"/>
    <property type="match status" value="1"/>
</dbReference>
<gene>
    <name evidence="6" type="primary">nhaA</name>
    <name evidence="7" type="ORF">LPB303_01350</name>
</gene>
<keyword evidence="6" id="KW-0050">Antiport</keyword>
<keyword evidence="6" id="KW-0813">Transport</keyword>
<evidence type="ECO:0000313" key="8">
    <source>
        <dbReference type="Proteomes" id="UP000076923"/>
    </source>
</evidence>
<evidence type="ECO:0000256" key="5">
    <source>
        <dbReference type="ARBA" id="ARBA00023136"/>
    </source>
</evidence>
<evidence type="ECO:0000256" key="2">
    <source>
        <dbReference type="ARBA" id="ARBA00022475"/>
    </source>
</evidence>
<comment type="subcellular location">
    <subcellularLocation>
        <location evidence="1">Cell inner membrane</location>
        <topology evidence="1">Multi-pass membrane protein</topology>
    </subcellularLocation>
    <subcellularLocation>
        <location evidence="6">Cell membrane</location>
        <topology evidence="6">Multi-pass membrane protein</topology>
    </subcellularLocation>
</comment>
<dbReference type="AlphaFoldDB" id="A0A176TFH4"/>
<dbReference type="EMBL" id="LVWE01000002">
    <property type="protein sequence ID" value="OAD46612.1"/>
    <property type="molecule type" value="Genomic_DNA"/>
</dbReference>
<dbReference type="Pfam" id="PF06965">
    <property type="entry name" value="Na_H_antiport_1"/>
    <property type="match status" value="1"/>
</dbReference>
<protein>
    <recommendedName>
        <fullName evidence="6">Na(+)/H(+) antiporter NhaA</fullName>
    </recommendedName>
    <alternativeName>
        <fullName evidence="6">Sodium/proton antiporter NhaA</fullName>
    </alternativeName>
</protein>
<comment type="similarity">
    <text evidence="6">Belongs to the NhaA Na(+)/H(+) (TC 2.A.33) antiporter family.</text>
</comment>
<feature type="transmembrane region" description="Helical" evidence="6">
    <location>
        <begin position="185"/>
        <end position="203"/>
    </location>
</feature>
<evidence type="ECO:0000256" key="6">
    <source>
        <dbReference type="HAMAP-Rule" id="MF_01844"/>
    </source>
</evidence>
<dbReference type="InterPro" id="IPR023171">
    <property type="entry name" value="Na/H_antiporter_dom_sf"/>
</dbReference>
<dbReference type="PANTHER" id="PTHR30341:SF0">
    <property type="entry name" value="NA(+)_H(+) ANTIPORTER NHAA"/>
    <property type="match status" value="1"/>
</dbReference>
<dbReference type="STRING" id="1333662.LPB303_01350"/>
<comment type="catalytic activity">
    <reaction evidence="6">
        <text>Na(+)(in) + 2 H(+)(out) = Na(+)(out) + 2 H(+)(in)</text>
        <dbReference type="Rhea" id="RHEA:29251"/>
        <dbReference type="ChEBI" id="CHEBI:15378"/>
        <dbReference type="ChEBI" id="CHEBI:29101"/>
    </reaction>
</comment>
<dbReference type="Proteomes" id="UP000076923">
    <property type="component" value="Unassembled WGS sequence"/>
</dbReference>
<comment type="caution">
    <text evidence="7">The sequence shown here is derived from an EMBL/GenBank/DDBJ whole genome shotgun (WGS) entry which is preliminary data.</text>
</comment>
<dbReference type="InterPro" id="IPR004670">
    <property type="entry name" value="NhaA"/>
</dbReference>
<keyword evidence="6" id="KW-0739">Sodium transport</keyword>
<feature type="transmembrane region" description="Helical" evidence="6">
    <location>
        <begin position="12"/>
        <end position="35"/>
    </location>
</feature>
<dbReference type="HAMAP" id="MF_01844">
    <property type="entry name" value="NhaA"/>
    <property type="match status" value="1"/>
</dbReference>
<feature type="transmembrane region" description="Helical" evidence="6">
    <location>
        <begin position="336"/>
        <end position="357"/>
    </location>
</feature>
<keyword evidence="5 6" id="KW-0472">Membrane</keyword>
<dbReference type="GO" id="GO:0005886">
    <property type="term" value="C:plasma membrane"/>
    <property type="evidence" value="ECO:0007669"/>
    <property type="project" value="UniProtKB-SubCell"/>
</dbReference>
<dbReference type="GO" id="GO:0006885">
    <property type="term" value="P:regulation of pH"/>
    <property type="evidence" value="ECO:0007669"/>
    <property type="project" value="UniProtKB-UniRule"/>
</dbReference>
<keyword evidence="8" id="KW-1185">Reference proteome</keyword>
<reference evidence="7 8" key="1">
    <citation type="submission" date="2016-02" db="EMBL/GenBank/DDBJ databases">
        <title>Draft genome sequence of Polaribacter atrinae KACC17473.</title>
        <authorList>
            <person name="Shin S.-K."/>
            <person name="Yi H."/>
        </authorList>
    </citation>
    <scope>NUCLEOTIDE SEQUENCE [LARGE SCALE GENOMIC DNA]</scope>
    <source>
        <strain evidence="7 8">KACC 17473</strain>
    </source>
</reference>
<sequence length="436" mass="48042">MIKKLFITPFQKFVKIESFSGILLLICTLVALFWANSPLHESYSSILEYKVGFSGENFELKKSVLFWINDGLMAIFFFLIGLEIKREILIGELNTVKKLAFPLFGAVGGALIPVGLFMLLNQNPETFKGWGIPMATDIAFSLAVLNTLGKRIPLSLKIFLTAFAIVDDIEAVLVIAVFYSESIQVALLLIGLGLIALLYVLTYKGYYSKFVMIVVGIIVWVLFLKSGVHPTVAGILIAFSVPIRQEIKTTTFLSQLEGIYNSIKSAPVLKEPILSNQQLKLVNNLTHWSKKFQSPLQHLEHNLHNWSAYFIIPVFALANAGVLIDSSVHIDMALVFHIILCLVLGKGLGIPLVILVAKKLNLIQIPSDIHFIQILGVSFIAGIGFTMAIFIAGLAFSTSPEFISSAKIGILLGSLISAVIGYLILRFGPVKDYIKL</sequence>
<organism evidence="7 8">
    <name type="scientific">Polaribacter atrinae</name>
    <dbReference type="NCBI Taxonomy" id="1333662"/>
    <lineage>
        <taxon>Bacteria</taxon>
        <taxon>Pseudomonadati</taxon>
        <taxon>Bacteroidota</taxon>
        <taxon>Flavobacteriia</taxon>
        <taxon>Flavobacteriales</taxon>
        <taxon>Flavobacteriaceae</taxon>
    </lineage>
</organism>
<keyword evidence="6" id="KW-0915">Sodium</keyword>
<feature type="transmembrane region" description="Helical" evidence="6">
    <location>
        <begin position="210"/>
        <end position="228"/>
    </location>
</feature>
<dbReference type="OrthoDB" id="9808135at2"/>
<feature type="transmembrane region" description="Helical" evidence="6">
    <location>
        <begin position="408"/>
        <end position="428"/>
    </location>
</feature>
<accession>A0A176TFH4</accession>
<keyword evidence="2 6" id="KW-1003">Cell membrane</keyword>
<keyword evidence="4 6" id="KW-1133">Transmembrane helix</keyword>
<name>A0A176TFH4_9FLAO</name>
<dbReference type="GO" id="GO:0015385">
    <property type="term" value="F:sodium:proton antiporter activity"/>
    <property type="evidence" value="ECO:0007669"/>
    <property type="project" value="UniProtKB-UniRule"/>
</dbReference>